<evidence type="ECO:0000256" key="3">
    <source>
        <dbReference type="ARBA" id="ARBA00022516"/>
    </source>
</evidence>
<evidence type="ECO:0000256" key="4">
    <source>
        <dbReference type="ARBA" id="ARBA00022679"/>
    </source>
</evidence>
<keyword evidence="7" id="KW-0067">ATP-binding</keyword>
<keyword evidence="13" id="KW-1185">Reference proteome</keyword>
<dbReference type="Gene3D" id="3.40.50.10330">
    <property type="entry name" value="Probable inorganic polyphosphate/atp-NAD kinase, domain 1"/>
    <property type="match status" value="1"/>
</dbReference>
<dbReference type="InterPro" id="IPR050187">
    <property type="entry name" value="Lipid_Phosphate_FormReg"/>
</dbReference>
<keyword evidence="4" id="KW-0808">Transferase</keyword>
<evidence type="ECO:0000256" key="5">
    <source>
        <dbReference type="ARBA" id="ARBA00022741"/>
    </source>
</evidence>
<dbReference type="SUPFAM" id="SSF111331">
    <property type="entry name" value="NAD kinase/diacylglycerol kinase-like"/>
    <property type="match status" value="1"/>
</dbReference>
<dbReference type="AlphaFoldDB" id="A0A323TDP7"/>
<dbReference type="InterPro" id="IPR001206">
    <property type="entry name" value="Diacylglycerol_kinase_cat_dom"/>
</dbReference>
<evidence type="ECO:0000256" key="1">
    <source>
        <dbReference type="ARBA" id="ARBA00001946"/>
    </source>
</evidence>
<evidence type="ECO:0000256" key="7">
    <source>
        <dbReference type="ARBA" id="ARBA00022840"/>
    </source>
</evidence>
<comment type="similarity">
    <text evidence="2">Belongs to the diacylglycerol/lipid kinase family.</text>
</comment>
<dbReference type="GO" id="GO:0005524">
    <property type="term" value="F:ATP binding"/>
    <property type="evidence" value="ECO:0007669"/>
    <property type="project" value="UniProtKB-KW"/>
</dbReference>
<dbReference type="PANTHER" id="PTHR12358:SF107">
    <property type="entry name" value="LIPID KINASE BMRU-RELATED"/>
    <property type="match status" value="1"/>
</dbReference>
<dbReference type="GO" id="GO:0008654">
    <property type="term" value="P:phospholipid biosynthetic process"/>
    <property type="evidence" value="ECO:0007669"/>
    <property type="project" value="UniProtKB-KW"/>
</dbReference>
<evidence type="ECO:0000313" key="12">
    <source>
        <dbReference type="EMBL" id="PYZ92344.1"/>
    </source>
</evidence>
<dbReference type="EMBL" id="PDOD01000004">
    <property type="protein sequence ID" value="PYZ92344.1"/>
    <property type="molecule type" value="Genomic_DNA"/>
</dbReference>
<proteinExistence type="inferred from homology"/>
<keyword evidence="8" id="KW-0443">Lipid metabolism</keyword>
<dbReference type="InterPro" id="IPR005218">
    <property type="entry name" value="Diacylglycerol/lipid_kinase"/>
</dbReference>
<name>A0A323TDP7_9BACI</name>
<gene>
    <name evidence="12" type="ORF">CR194_16045</name>
</gene>
<accession>A0A323TDP7</accession>
<dbReference type="Gene3D" id="2.60.200.40">
    <property type="match status" value="1"/>
</dbReference>
<dbReference type="InterPro" id="IPR017438">
    <property type="entry name" value="ATP-NAD_kinase_N"/>
</dbReference>
<keyword evidence="5" id="KW-0547">Nucleotide-binding</keyword>
<evidence type="ECO:0000256" key="8">
    <source>
        <dbReference type="ARBA" id="ARBA00023098"/>
    </source>
</evidence>
<reference evidence="12 13" key="1">
    <citation type="submission" date="2017-10" db="EMBL/GenBank/DDBJ databases">
        <title>Bacillus sp. nov., a halophilic bacterium isolated from a Keqin Lake.</title>
        <authorList>
            <person name="Wang H."/>
        </authorList>
    </citation>
    <scope>NUCLEOTIDE SEQUENCE [LARGE SCALE GENOMIC DNA]</scope>
    <source>
        <strain evidence="12 13">KQ-12</strain>
    </source>
</reference>
<keyword evidence="10" id="KW-1208">Phospholipid metabolism</keyword>
<dbReference type="OrthoDB" id="142078at2"/>
<dbReference type="PANTHER" id="PTHR12358">
    <property type="entry name" value="SPHINGOSINE KINASE"/>
    <property type="match status" value="1"/>
</dbReference>
<dbReference type="InterPro" id="IPR045540">
    <property type="entry name" value="YegS/DAGK_C"/>
</dbReference>
<keyword evidence="9" id="KW-0594">Phospholipid biosynthesis</keyword>
<feature type="domain" description="DAGKc" evidence="11">
    <location>
        <begin position="1"/>
        <end position="131"/>
    </location>
</feature>
<dbReference type="GO" id="GO:0004143">
    <property type="term" value="F:ATP-dependent diacylglycerol kinase activity"/>
    <property type="evidence" value="ECO:0007669"/>
    <property type="project" value="TreeGrafter"/>
</dbReference>
<organism evidence="12 13">
    <name type="scientific">Salipaludibacillus keqinensis</name>
    <dbReference type="NCBI Taxonomy" id="2045207"/>
    <lineage>
        <taxon>Bacteria</taxon>
        <taxon>Bacillati</taxon>
        <taxon>Bacillota</taxon>
        <taxon>Bacilli</taxon>
        <taxon>Bacillales</taxon>
        <taxon>Bacillaceae</taxon>
    </lineage>
</organism>
<evidence type="ECO:0000256" key="10">
    <source>
        <dbReference type="ARBA" id="ARBA00023264"/>
    </source>
</evidence>
<evidence type="ECO:0000259" key="11">
    <source>
        <dbReference type="PROSITE" id="PS50146"/>
    </source>
</evidence>
<evidence type="ECO:0000313" key="13">
    <source>
        <dbReference type="Proteomes" id="UP000248214"/>
    </source>
</evidence>
<dbReference type="GO" id="GO:0005886">
    <property type="term" value="C:plasma membrane"/>
    <property type="evidence" value="ECO:0007669"/>
    <property type="project" value="TreeGrafter"/>
</dbReference>
<dbReference type="Pfam" id="PF19279">
    <property type="entry name" value="YegS_C"/>
    <property type="match status" value="1"/>
</dbReference>
<keyword evidence="3" id="KW-0444">Lipid biosynthesis</keyword>
<dbReference type="SMART" id="SM00046">
    <property type="entry name" value="DAGKc"/>
    <property type="match status" value="1"/>
</dbReference>
<comment type="cofactor">
    <cofactor evidence="1">
        <name>Mg(2+)</name>
        <dbReference type="ChEBI" id="CHEBI:18420"/>
    </cofactor>
</comment>
<dbReference type="Proteomes" id="UP000248214">
    <property type="component" value="Unassembled WGS sequence"/>
</dbReference>
<protein>
    <submittedName>
        <fullName evidence="12">Lipid kinase</fullName>
    </submittedName>
</protein>
<dbReference type="RefSeq" id="WP_110610904.1">
    <property type="nucleotide sequence ID" value="NZ_PDOD01000004.1"/>
</dbReference>
<keyword evidence="6 12" id="KW-0418">Kinase</keyword>
<evidence type="ECO:0000256" key="2">
    <source>
        <dbReference type="ARBA" id="ARBA00005983"/>
    </source>
</evidence>
<evidence type="ECO:0000256" key="6">
    <source>
        <dbReference type="ARBA" id="ARBA00022777"/>
    </source>
</evidence>
<sequence>MYQKGFLLYNDKAGQDDGQKNVGIAAGILSKKVEELTILKGKAPGDLEKICKEQGERADILFIMGGDGTVHECVNGLVDLNNPPIISILPGGTCNDFARSLNVPMTIAEASVFAVNGKQKKIDIGYMNDRSFSNFVGIGLITEASENIDQEAKERTGTLSYFMSAMRSMKETTPFKYKINLNDGEYEGDAVMIVAMNGAFIGTRALPFEDISLEDGKLNLFIVKEGGIAIFREWFQRKGLFGQENVSENVTVMKGDQILMETEQPMKADSDGEIYLETPLKIGVKAQHLSFIADLQ</sequence>
<comment type="caution">
    <text evidence="12">The sequence shown here is derived from an EMBL/GenBank/DDBJ whole genome shotgun (WGS) entry which is preliminary data.</text>
</comment>
<evidence type="ECO:0000256" key="9">
    <source>
        <dbReference type="ARBA" id="ARBA00023209"/>
    </source>
</evidence>
<dbReference type="InterPro" id="IPR016064">
    <property type="entry name" value="NAD/diacylglycerol_kinase_sf"/>
</dbReference>
<dbReference type="PROSITE" id="PS50146">
    <property type="entry name" value="DAGK"/>
    <property type="match status" value="1"/>
</dbReference>
<dbReference type="Pfam" id="PF00781">
    <property type="entry name" value="DAGK_cat"/>
    <property type="match status" value="1"/>
</dbReference>
<dbReference type="NCBIfam" id="TIGR00147">
    <property type="entry name" value="YegS/Rv2252/BmrU family lipid kinase"/>
    <property type="match status" value="1"/>
</dbReference>